<reference evidence="3" key="1">
    <citation type="submission" date="2018-11" db="EMBL/GenBank/DDBJ databases">
        <authorList>
            <person name="Alioto T."/>
            <person name="Alioto T."/>
        </authorList>
    </citation>
    <scope>NUCLEOTIDE SEQUENCE</scope>
</reference>
<evidence type="ECO:0000313" key="3">
    <source>
        <dbReference type="EMBL" id="VDI21638.1"/>
    </source>
</evidence>
<keyword evidence="4" id="KW-1185">Reference proteome</keyword>
<dbReference type="SUPFAM" id="SSF56219">
    <property type="entry name" value="DNase I-like"/>
    <property type="match status" value="1"/>
</dbReference>
<feature type="domain" description="Endonuclease/exonuclease/phosphatase" evidence="2">
    <location>
        <begin position="63"/>
        <end position="206"/>
    </location>
</feature>
<dbReference type="OrthoDB" id="6629592at2759"/>
<dbReference type="InterPro" id="IPR036691">
    <property type="entry name" value="Endo/exonu/phosph_ase_sf"/>
</dbReference>
<dbReference type="GO" id="GO:0007508">
    <property type="term" value="P:larval heart development"/>
    <property type="evidence" value="ECO:0007669"/>
    <property type="project" value="TreeGrafter"/>
</dbReference>
<dbReference type="GO" id="GO:0031012">
    <property type="term" value="C:extracellular matrix"/>
    <property type="evidence" value="ECO:0007669"/>
    <property type="project" value="TreeGrafter"/>
</dbReference>
<gene>
    <name evidence="3" type="ORF">MGAL_10B054417</name>
</gene>
<sequence>MKIVLCIMLFILLLVLLLSGDIEKNPGPSSLYSSDKSTVSSVSDLSFDEFKHCLSKFISFVHLNVQSLEPKLDLINVELQHLDILCFTETWLKPDVLENDVLLDNFVKPFRHDRVDRMGGGVAVYVKSCLSAKRRCDLEVNGVESVWLELKLKQNRPFLLGTFYRPPNSPQHLLNLIEHSFDLASDTGIETIVIVGDFNDDQMNPRQSKMKEIFTRYGMTQFVEEPTNFCENSASIIDLVLSNKLNVVDLVHVGQPFLPANIRFHSPVYGILKFQKSSNTCFKRKIWLYDRGDYDLFRRMLSDVNWNDFIESSNNVDVLVERFSELLIDFASKAIPNKNITVRKTDPPWMNNYIRRTIRKRNRIYKKAKKANSPENWLQFRRSRNKTVNVIRNEKTKFYDKLIGKLRTTMSSTKIWWNLAYRITNLKSRDMNIPPINLNSSIIEDDKQKTEAFNDYFASQSNIDDSNKLLPRDDTPPDRRLNIKNAGSIAPLKAFLKINHSIPNYYYAGSRLGQIYHARIRTESSSLRDHLYQKNLESDPFCKCKQIETSEHFLLNCPNLSSNS</sequence>
<proteinExistence type="predicted"/>
<dbReference type="GO" id="GO:0061343">
    <property type="term" value="P:cell adhesion involved in heart morphogenesis"/>
    <property type="evidence" value="ECO:0007669"/>
    <property type="project" value="TreeGrafter"/>
</dbReference>
<dbReference type="Pfam" id="PF03372">
    <property type="entry name" value="Exo_endo_phos"/>
    <property type="match status" value="1"/>
</dbReference>
<evidence type="ECO:0000259" key="2">
    <source>
        <dbReference type="Pfam" id="PF03372"/>
    </source>
</evidence>
<comment type="caution">
    <text evidence="3">The sequence shown here is derived from an EMBL/GenBank/DDBJ whole genome shotgun (WGS) entry which is preliminary data.</text>
</comment>
<accession>A0A8B6DNT4</accession>
<keyword evidence="1" id="KW-0732">Signal</keyword>
<name>A0A8B6DNT4_MYTGA</name>
<dbReference type="PANTHER" id="PTHR33395">
    <property type="entry name" value="TRANSCRIPTASE, PUTATIVE-RELATED-RELATED"/>
    <property type="match status" value="1"/>
</dbReference>
<dbReference type="Gene3D" id="3.60.10.10">
    <property type="entry name" value="Endonuclease/exonuclease/phosphatase"/>
    <property type="match status" value="1"/>
</dbReference>
<feature type="chain" id="PRO_5032323740" description="Endonuclease/exonuclease/phosphatase domain-containing protein" evidence="1">
    <location>
        <begin position="21"/>
        <end position="564"/>
    </location>
</feature>
<dbReference type="EMBL" id="UYJE01003707">
    <property type="protein sequence ID" value="VDI21638.1"/>
    <property type="molecule type" value="Genomic_DNA"/>
</dbReference>
<dbReference type="PANTHER" id="PTHR33395:SF22">
    <property type="entry name" value="REVERSE TRANSCRIPTASE DOMAIN-CONTAINING PROTEIN"/>
    <property type="match status" value="1"/>
</dbReference>
<organism evidence="3 4">
    <name type="scientific">Mytilus galloprovincialis</name>
    <name type="common">Mediterranean mussel</name>
    <dbReference type="NCBI Taxonomy" id="29158"/>
    <lineage>
        <taxon>Eukaryota</taxon>
        <taxon>Metazoa</taxon>
        <taxon>Spiralia</taxon>
        <taxon>Lophotrochozoa</taxon>
        <taxon>Mollusca</taxon>
        <taxon>Bivalvia</taxon>
        <taxon>Autobranchia</taxon>
        <taxon>Pteriomorphia</taxon>
        <taxon>Mytilida</taxon>
        <taxon>Mytiloidea</taxon>
        <taxon>Mytilidae</taxon>
        <taxon>Mytilinae</taxon>
        <taxon>Mytilus</taxon>
    </lineage>
</organism>
<dbReference type="GO" id="GO:0003824">
    <property type="term" value="F:catalytic activity"/>
    <property type="evidence" value="ECO:0007669"/>
    <property type="project" value="InterPro"/>
</dbReference>
<evidence type="ECO:0000256" key="1">
    <source>
        <dbReference type="SAM" id="SignalP"/>
    </source>
</evidence>
<protein>
    <recommendedName>
        <fullName evidence="2">Endonuclease/exonuclease/phosphatase domain-containing protein</fullName>
    </recommendedName>
</protein>
<dbReference type="InterPro" id="IPR005135">
    <property type="entry name" value="Endo/exonuclease/phosphatase"/>
</dbReference>
<dbReference type="Proteomes" id="UP000596742">
    <property type="component" value="Unassembled WGS sequence"/>
</dbReference>
<dbReference type="AlphaFoldDB" id="A0A8B6DNT4"/>
<feature type="signal peptide" evidence="1">
    <location>
        <begin position="1"/>
        <end position="20"/>
    </location>
</feature>
<evidence type="ECO:0000313" key="4">
    <source>
        <dbReference type="Proteomes" id="UP000596742"/>
    </source>
</evidence>